<evidence type="ECO:0008006" key="4">
    <source>
        <dbReference type="Google" id="ProtNLM"/>
    </source>
</evidence>
<evidence type="ECO:0000313" key="3">
    <source>
        <dbReference type="Proteomes" id="UP000326458"/>
    </source>
</evidence>
<evidence type="ECO:0000313" key="2">
    <source>
        <dbReference type="EMBL" id="KAB0340611.1"/>
    </source>
</evidence>
<keyword evidence="1" id="KW-0472">Membrane</keyword>
<dbReference type="GO" id="GO:0015171">
    <property type="term" value="F:amino acid transmembrane transporter activity"/>
    <property type="evidence" value="ECO:0007669"/>
    <property type="project" value="TreeGrafter"/>
</dbReference>
<organism evidence="2 3">
    <name type="scientific">Muntiacus muntjak</name>
    <name type="common">Barking deer</name>
    <name type="synonym">Indian muntjac</name>
    <dbReference type="NCBI Taxonomy" id="9888"/>
    <lineage>
        <taxon>Eukaryota</taxon>
        <taxon>Metazoa</taxon>
        <taxon>Chordata</taxon>
        <taxon>Craniata</taxon>
        <taxon>Vertebrata</taxon>
        <taxon>Euteleostomi</taxon>
        <taxon>Mammalia</taxon>
        <taxon>Eutheria</taxon>
        <taxon>Laurasiatheria</taxon>
        <taxon>Artiodactyla</taxon>
        <taxon>Ruminantia</taxon>
        <taxon>Pecora</taxon>
        <taxon>Cervidae</taxon>
        <taxon>Muntiacinae</taxon>
        <taxon>Muntiacus</taxon>
    </lineage>
</organism>
<keyword evidence="3" id="KW-1185">Reference proteome</keyword>
<dbReference type="AlphaFoldDB" id="A0A5N3UV03"/>
<comment type="caution">
    <text evidence="2">The sequence shown here is derived from an EMBL/GenBank/DDBJ whole genome shotgun (WGS) entry which is preliminary data.</text>
</comment>
<name>A0A5N3UV03_MUNMU</name>
<dbReference type="PANTHER" id="PTHR43243">
    <property type="entry name" value="INNER MEMBRANE TRANSPORTER YGJI-RELATED"/>
    <property type="match status" value="1"/>
</dbReference>
<feature type="transmembrane region" description="Helical" evidence="1">
    <location>
        <begin position="27"/>
        <end position="53"/>
    </location>
</feature>
<dbReference type="Proteomes" id="UP000326458">
    <property type="component" value="Unassembled WGS sequence"/>
</dbReference>
<dbReference type="Gene3D" id="1.20.1740.10">
    <property type="entry name" value="Amino acid/polyamine transporter I"/>
    <property type="match status" value="1"/>
</dbReference>
<dbReference type="GO" id="GO:0005886">
    <property type="term" value="C:plasma membrane"/>
    <property type="evidence" value="ECO:0007669"/>
    <property type="project" value="TreeGrafter"/>
</dbReference>
<dbReference type="EMBL" id="VCEA01000136">
    <property type="protein sequence ID" value="KAB0340611.1"/>
    <property type="molecule type" value="Genomic_DNA"/>
</dbReference>
<sequence length="119" mass="13360">MVPYYQIHPDSPFLQAFLYVGWGPARYVVGVGILCALSSSLLNTMFAMSWLIYTMAEDGLLFRFLARINARTRTHITINKTHSLWIIFLGLHISSCFSLHPPPCLCPPPRGLGVTLPCH</sequence>
<gene>
    <name evidence="2" type="ORF">FD754_022987</name>
</gene>
<dbReference type="PANTHER" id="PTHR43243:SF10">
    <property type="entry name" value="MGC138914 PROTEIN"/>
    <property type="match status" value="1"/>
</dbReference>
<evidence type="ECO:0000256" key="1">
    <source>
        <dbReference type="SAM" id="Phobius"/>
    </source>
</evidence>
<reference evidence="2 3" key="1">
    <citation type="submission" date="2019-06" db="EMBL/GenBank/DDBJ databases">
        <title>Discovery of a novel chromosome fission-fusion reversal in muntjac.</title>
        <authorList>
            <person name="Mudd A.B."/>
            <person name="Bredeson J.V."/>
            <person name="Baum R."/>
            <person name="Hockemeyer D."/>
            <person name="Rokhsar D.S."/>
        </authorList>
    </citation>
    <scope>NUCLEOTIDE SEQUENCE [LARGE SCALE GENOMIC DNA]</scope>
    <source>
        <strain evidence="2">UTSW_UCB_Mm</strain>
        <tissue evidence="2">Fibroblast cell line</tissue>
    </source>
</reference>
<keyword evidence="1" id="KW-1133">Transmembrane helix</keyword>
<keyword evidence="1" id="KW-0812">Transmembrane</keyword>
<proteinExistence type="predicted"/>
<protein>
    <recommendedName>
        <fullName evidence="4">G-protein coupled receptors family 1 profile domain-containing protein</fullName>
    </recommendedName>
</protein>
<accession>A0A5N3UV03</accession>